<dbReference type="AlphaFoldDB" id="A0A6S6UJG5"/>
<dbReference type="PROSITE" id="PS51257">
    <property type="entry name" value="PROKAR_LIPOPROTEIN"/>
    <property type="match status" value="1"/>
</dbReference>
<dbReference type="EMBL" id="CACVAQ010000450">
    <property type="protein sequence ID" value="CAA6828952.1"/>
    <property type="molecule type" value="Genomic_DNA"/>
</dbReference>
<dbReference type="InterPro" id="IPR032812">
    <property type="entry name" value="SbsA_Ig"/>
</dbReference>
<reference evidence="4" key="1">
    <citation type="submission" date="2020-01" db="EMBL/GenBank/DDBJ databases">
        <authorList>
            <person name="Meier V. D."/>
            <person name="Meier V D."/>
        </authorList>
    </citation>
    <scope>NUCLEOTIDE SEQUENCE</scope>
    <source>
        <strain evidence="4">HLG_WM_MAG_10</strain>
    </source>
</reference>
<feature type="region of interest" description="Disordered" evidence="2">
    <location>
        <begin position="597"/>
        <end position="642"/>
    </location>
</feature>
<dbReference type="Pfam" id="PF13205">
    <property type="entry name" value="Big_5"/>
    <property type="match status" value="1"/>
</dbReference>
<accession>A0A6S6UJG5</accession>
<name>A0A6S6UJG5_9BACT</name>
<evidence type="ECO:0000256" key="1">
    <source>
        <dbReference type="ARBA" id="ARBA00022729"/>
    </source>
</evidence>
<protein>
    <recommendedName>
        <fullName evidence="3">SbsA Ig-like domain-containing protein</fullName>
    </recommendedName>
</protein>
<feature type="compositionally biased region" description="Basic residues" evidence="2">
    <location>
        <begin position="631"/>
        <end position="642"/>
    </location>
</feature>
<sequence>MQNRTYQSLIIFLWSSFFLGLVFSCAEPRAPEGGPKDTQPPRIHSKKYSTPNPSTNFRDNQIILTFDEWVKLQAAYTQVVISPPLEKRPEIKIRNKSVVVEWKEALKDSTTYIINFGDAVKDITEGNTVPDLKMIFSTGPYLDSLSCSGQIVDAETRTPKEEVWVMLYRNLADSMPKTQKPFYFTKTDKQGNFRLEYLRKGRYRIFALEDKNRDYKYNQSSESIAFLDSSFQINDTIQPVFRLKMFQEREATRILSSKLQHYGALNISLNNKVQSASEVELLDAPDDFQTWIEQGEDSLRLWFDGTMPDTGKWSFVIRNPVEELNDTIQVKAKARSEFVEKADNLIWHQKRKKSAPQSGRSGKGTVLVSLPLQDTATILQSPFETMGLYFSRAIVTIDTNQILLLKDSSISVVRLDITETVDSLTQDVRLDTAYKTVLQDTFLPITKPSIKVQNNLALTYPWEAAARYKLVILPNGVTDYLGLMNQDTLSRIYAIDKVDNYGTVTVVVTEADSSLQYVVQLLDSKNNLIEEAIVQDSTQMTFVYKNIPTNTYVVRVVHDEFPNGRWDVGSYDKNRQAELTTTTKLIKLKPGWENKMELSLNPDVSSNRSTSKGKGKGKMGNFEEEDEGGAKKGKGANKRRKK</sequence>
<proteinExistence type="predicted"/>
<feature type="domain" description="SbsA Ig-like" evidence="3">
    <location>
        <begin position="37"/>
        <end position="138"/>
    </location>
</feature>
<evidence type="ECO:0000313" key="4">
    <source>
        <dbReference type="EMBL" id="CAA6828952.1"/>
    </source>
</evidence>
<organism evidence="4">
    <name type="scientific">uncultured Aureispira sp</name>
    <dbReference type="NCBI Taxonomy" id="1331704"/>
    <lineage>
        <taxon>Bacteria</taxon>
        <taxon>Pseudomonadati</taxon>
        <taxon>Bacteroidota</taxon>
        <taxon>Saprospiria</taxon>
        <taxon>Saprospirales</taxon>
        <taxon>Saprospiraceae</taxon>
        <taxon>Aureispira</taxon>
        <taxon>environmental samples</taxon>
    </lineage>
</organism>
<evidence type="ECO:0000256" key="2">
    <source>
        <dbReference type="SAM" id="MobiDB-lite"/>
    </source>
</evidence>
<keyword evidence="1" id="KW-0732">Signal</keyword>
<feature type="region of interest" description="Disordered" evidence="2">
    <location>
        <begin position="30"/>
        <end position="52"/>
    </location>
</feature>
<evidence type="ECO:0000259" key="3">
    <source>
        <dbReference type="Pfam" id="PF13205"/>
    </source>
</evidence>
<gene>
    <name evidence="4" type="ORF">HELGO_WM23285</name>
</gene>